<feature type="compositionally biased region" description="Basic and acidic residues" evidence="1">
    <location>
        <begin position="360"/>
        <end position="369"/>
    </location>
</feature>
<reference evidence="2 3" key="1">
    <citation type="journal article" date="2003" name="Nature">
        <title>The genome sequence of the filamentous fungus Neurospora crassa.</title>
        <authorList>
            <person name="Galagan J.E."/>
            <person name="Calvo S.E."/>
            <person name="Borkovich K.A."/>
            <person name="Selker E.U."/>
            <person name="Read N.D."/>
            <person name="Jaffe D."/>
            <person name="FitzHugh W."/>
            <person name="Ma L.J."/>
            <person name="Smirnov S."/>
            <person name="Purcell S."/>
            <person name="Rehman B."/>
            <person name="Elkins T."/>
            <person name="Engels R."/>
            <person name="Wang S."/>
            <person name="Nielsen C.B."/>
            <person name="Butler J."/>
            <person name="Endrizzi M."/>
            <person name="Qui D."/>
            <person name="Ianakiev P."/>
            <person name="Bell-Pedersen D."/>
            <person name="Nelson M.A."/>
            <person name="Werner-Washburne M."/>
            <person name="Selitrennikoff C.P."/>
            <person name="Kinsey J.A."/>
            <person name="Braun E.L."/>
            <person name="Zelter A."/>
            <person name="Schulte U."/>
            <person name="Kothe G.O."/>
            <person name="Jedd G."/>
            <person name="Mewes W."/>
            <person name="Staben C."/>
            <person name="Marcotte E."/>
            <person name="Greenberg D."/>
            <person name="Roy A."/>
            <person name="Foley K."/>
            <person name="Naylor J."/>
            <person name="Stange-Thomann N."/>
            <person name="Barrett R."/>
            <person name="Gnerre S."/>
            <person name="Kamal M."/>
            <person name="Kamvysselis M."/>
            <person name="Mauceli E."/>
            <person name="Bielke C."/>
            <person name="Rudd S."/>
            <person name="Frishman D."/>
            <person name="Krystofova S."/>
            <person name="Rasmussen C."/>
            <person name="Metzenberg R.L."/>
            <person name="Perkins D.D."/>
            <person name="Kroken S."/>
            <person name="Cogoni C."/>
            <person name="Macino G."/>
            <person name="Catcheside D."/>
            <person name="Li W."/>
            <person name="Pratt R.J."/>
            <person name="Osmani S.A."/>
            <person name="DeSouza C.P."/>
            <person name="Glass L."/>
            <person name="Orbach M.J."/>
            <person name="Berglund J.A."/>
            <person name="Voelker R."/>
            <person name="Yarden O."/>
            <person name="Plamann M."/>
            <person name="Seiler S."/>
            <person name="Dunlap J."/>
            <person name="Radford A."/>
            <person name="Aramayo R."/>
            <person name="Natvig D.O."/>
            <person name="Alex L.A."/>
            <person name="Mannhaupt G."/>
            <person name="Ebbole D.J."/>
            <person name="Freitag M."/>
            <person name="Paulsen I."/>
            <person name="Sachs M.S."/>
            <person name="Lander E.S."/>
            <person name="Nusbaum C."/>
            <person name="Birren B."/>
        </authorList>
    </citation>
    <scope>NUCLEOTIDE SEQUENCE [LARGE SCALE GENOMIC DNA]</scope>
    <source>
        <strain evidence="3">ATCC 24698 / 74-OR23-1A / CBS 708.71 / DSM 1257 / FGSC 987</strain>
    </source>
</reference>
<gene>
    <name evidence="2" type="ORF">NCU04632</name>
</gene>
<dbReference type="SMR" id="Q7S3C1"/>
<name>Q7S3C1_NEUCR</name>
<feature type="compositionally biased region" description="Low complexity" evidence="1">
    <location>
        <begin position="9"/>
        <end position="32"/>
    </location>
</feature>
<feature type="compositionally biased region" description="Acidic residues" evidence="1">
    <location>
        <begin position="810"/>
        <end position="822"/>
    </location>
</feature>
<feature type="compositionally biased region" description="Low complexity" evidence="1">
    <location>
        <begin position="471"/>
        <end position="489"/>
    </location>
</feature>
<dbReference type="KEGG" id="ncr:NCU04632"/>
<evidence type="ECO:0000313" key="3">
    <source>
        <dbReference type="Proteomes" id="UP000001805"/>
    </source>
</evidence>
<feature type="region of interest" description="Disordered" evidence="1">
    <location>
        <begin position="668"/>
        <end position="748"/>
    </location>
</feature>
<feature type="region of interest" description="Disordered" evidence="1">
    <location>
        <begin position="470"/>
        <end position="505"/>
    </location>
</feature>
<dbReference type="AlphaFoldDB" id="Q7S3C1"/>
<feature type="region of interest" description="Disordered" evidence="1">
    <location>
        <begin position="352"/>
        <end position="376"/>
    </location>
</feature>
<dbReference type="PaxDb" id="5141-EFNCRP00000005905"/>
<dbReference type="OrthoDB" id="10397154at2759"/>
<proteinExistence type="predicted"/>
<organism evidence="2 3">
    <name type="scientific">Neurospora crassa (strain ATCC 24698 / 74-OR23-1A / CBS 708.71 / DSM 1257 / FGSC 987)</name>
    <dbReference type="NCBI Taxonomy" id="367110"/>
    <lineage>
        <taxon>Eukaryota</taxon>
        <taxon>Fungi</taxon>
        <taxon>Dikarya</taxon>
        <taxon>Ascomycota</taxon>
        <taxon>Pezizomycotina</taxon>
        <taxon>Sordariomycetes</taxon>
        <taxon>Sordariomycetidae</taxon>
        <taxon>Sordariales</taxon>
        <taxon>Sordariaceae</taxon>
        <taxon>Neurospora</taxon>
    </lineage>
</organism>
<dbReference type="VEuPathDB" id="FungiDB:NCU04632"/>
<evidence type="ECO:0000313" key="2">
    <source>
        <dbReference type="EMBL" id="EAA29939.3"/>
    </source>
</evidence>
<feature type="compositionally biased region" description="Low complexity" evidence="1">
    <location>
        <begin position="678"/>
        <end position="711"/>
    </location>
</feature>
<feature type="compositionally biased region" description="Basic residues" evidence="1">
    <location>
        <begin position="196"/>
        <end position="206"/>
    </location>
</feature>
<dbReference type="InParanoid" id="Q7S3C1"/>
<protein>
    <submittedName>
        <fullName evidence="2">Uncharacterized protein</fullName>
    </submittedName>
</protein>
<keyword evidence="3" id="KW-1185">Reference proteome</keyword>
<dbReference type="GeneID" id="3875338"/>
<feature type="compositionally biased region" description="Basic and acidic residues" evidence="1">
    <location>
        <begin position="791"/>
        <end position="809"/>
    </location>
</feature>
<dbReference type="Proteomes" id="UP000001805">
    <property type="component" value="Chromosome 2, Linkage Group V"/>
</dbReference>
<dbReference type="RefSeq" id="XP_959175.3">
    <property type="nucleotide sequence ID" value="XM_954082.3"/>
</dbReference>
<feature type="compositionally biased region" description="Polar residues" evidence="1">
    <location>
        <begin position="40"/>
        <end position="71"/>
    </location>
</feature>
<dbReference type="HOGENOM" id="CLU_323672_0_0_1"/>
<evidence type="ECO:0000256" key="1">
    <source>
        <dbReference type="SAM" id="MobiDB-lite"/>
    </source>
</evidence>
<sequence>MAARSIIDPSPSLASLLPPSRPSSRSRSSSRAWKPKPTSIRPNNESQFQIQTTSRAGPQSTTSLASNGSRNTTTTTHYSGGTVLRRYNITASTTTTTNGESGLRAKRLALLRRSSNFSSREWRHDPKRNKKAQEAARRIIEGCHPREKKGGMRDRVKRWGRELGNMKGLSGLKDGGAAAAAAAAAERKKEEGDRKGKARWSWRRGWKGNYELGKSGGHKNKDKPAAAAAAAAEQTRWQLALGSGDEITSIPAPSPVPKPPRNSVVMEQLYMAEGIDVGSTKTSSGSRRNRLGQAEEKDTTNRKYANNAGQGREVHEHEKMQSKQKHQTSGLWKRGMEKVKKLLVLSTEKSKAQTTTTVDRNNKADKSDNESMVAPPTTWYIDDDEVSHFEEGKRPKSAEEKGKGIDYSLYHEDSVFKIQTRGFPPPRPSSGPKERCKCYNCTKALLLREMAPSGNQENGSLMQTYQGRVPSYQTTTSTRSSWSISSNQTPPEDQFPPRPALRSSPTYLGSLLPPYQATWALPPLQISGDFSKAPEFTAFTHTPTGRLSGTFQESAIPTRAWTETWTKRPTKISQKLAGPQRTNRSQRLLKHQNHPYSHRQVLKSEEDRPISSSSRHVAAEITSNTTFDSNQEYYQGINTQEHEYEHERYDEANNYLYGRAHSYVRPGQRTPDMFFTRPSPRASSSSSLFSSASAPVSPALLSHVSEEGGSNTEEENPEIHDNLGHQSADKHGRSHPHNHYKGEETGERENGLLRHARTASFQVETDLLIIPLEEVGEYAVPPSSSSSSHSSSERRGTGIDGEFGSKHGDDDDCPEVPSDDAPETNMNGYGERRGGGWRIVDGGNGRVNERGGGGGRGGVNIEVRELKDEGTETETETDTETEKGESVITSTGQ</sequence>
<feature type="region of interest" description="Disordered" evidence="1">
    <location>
        <begin position="779"/>
        <end position="893"/>
    </location>
</feature>
<feature type="compositionally biased region" description="Basic and acidic residues" evidence="1">
    <location>
        <begin position="312"/>
        <end position="321"/>
    </location>
</feature>
<feature type="compositionally biased region" description="Basic and acidic residues" evidence="1">
    <location>
        <begin position="185"/>
        <end position="195"/>
    </location>
</feature>
<feature type="compositionally biased region" description="Gly residues" evidence="1">
    <location>
        <begin position="842"/>
        <end position="858"/>
    </location>
</feature>
<feature type="compositionally biased region" description="Basic and acidic residues" evidence="1">
    <location>
        <begin position="717"/>
        <end position="731"/>
    </location>
</feature>
<feature type="region of interest" description="Disordered" evidence="1">
    <location>
        <begin position="1"/>
        <end position="79"/>
    </location>
</feature>
<feature type="region of interest" description="Disordered" evidence="1">
    <location>
        <begin position="180"/>
        <end position="232"/>
    </location>
</feature>
<feature type="region of interest" description="Disordered" evidence="1">
    <location>
        <begin position="276"/>
        <end position="334"/>
    </location>
</feature>
<dbReference type="EMBL" id="CM002240">
    <property type="protein sequence ID" value="EAA29939.3"/>
    <property type="molecule type" value="Genomic_DNA"/>
</dbReference>
<accession>Q7S3C1</accession>